<comment type="similarity">
    <text evidence="2">Belongs to the eukaryotic RPC9 RNA polymerase subunit family.</text>
</comment>
<dbReference type="PANTHER" id="PTHR15561:SF0">
    <property type="entry name" value="DNA-DIRECTED RNA POLYMERASE III SUBUNIT RPC9"/>
    <property type="match status" value="1"/>
</dbReference>
<evidence type="ECO:0000256" key="3">
    <source>
        <dbReference type="ARBA" id="ARBA00016672"/>
    </source>
</evidence>
<dbReference type="GO" id="GO:0005666">
    <property type="term" value="C:RNA polymerase III complex"/>
    <property type="evidence" value="ECO:0007669"/>
    <property type="project" value="InterPro"/>
</dbReference>
<evidence type="ECO:0000259" key="7">
    <source>
        <dbReference type="SMART" id="SM00657"/>
    </source>
</evidence>
<dbReference type="GeneID" id="120283824"/>
<reference evidence="9" key="1">
    <citation type="submission" date="2025-08" db="UniProtKB">
        <authorList>
            <consortium name="RefSeq"/>
        </authorList>
    </citation>
    <scope>IDENTIFICATION</scope>
</reference>
<comment type="subcellular location">
    <subcellularLocation>
        <location evidence="1">Nucleus</location>
    </subcellularLocation>
</comment>
<evidence type="ECO:0000256" key="2">
    <source>
        <dbReference type="ARBA" id="ARBA00006898"/>
    </source>
</evidence>
<dbReference type="Pfam" id="PF03874">
    <property type="entry name" value="RNA_pol_Rpb4"/>
    <property type="match status" value="1"/>
</dbReference>
<dbReference type="SUPFAM" id="SSF47819">
    <property type="entry name" value="HRDC-like"/>
    <property type="match status" value="1"/>
</dbReference>
<dbReference type="InterPro" id="IPR010997">
    <property type="entry name" value="HRDC-like_sf"/>
</dbReference>
<dbReference type="InterPro" id="IPR038324">
    <property type="entry name" value="Rpb4/RPC9_sf"/>
</dbReference>
<dbReference type="RefSeq" id="XP_039146512.1">
    <property type="nucleotide sequence ID" value="XM_039290578.1"/>
</dbReference>
<dbReference type="PANTHER" id="PTHR15561">
    <property type="entry name" value="CALCITONIN GENE-RELATED PEPTIDE-RECEPTOR COMPONENT PROTEIN"/>
    <property type="match status" value="1"/>
</dbReference>
<keyword evidence="8" id="KW-1185">Reference proteome</keyword>
<evidence type="ECO:0000256" key="6">
    <source>
        <dbReference type="ARBA" id="ARBA00023242"/>
    </source>
</evidence>
<organism evidence="8 9">
    <name type="scientific">Dioscorea cayennensis subsp. rotundata</name>
    <name type="common">White Guinea yam</name>
    <name type="synonym">Dioscorea rotundata</name>
    <dbReference type="NCBI Taxonomy" id="55577"/>
    <lineage>
        <taxon>Eukaryota</taxon>
        <taxon>Viridiplantae</taxon>
        <taxon>Streptophyta</taxon>
        <taxon>Embryophyta</taxon>
        <taxon>Tracheophyta</taxon>
        <taxon>Spermatophyta</taxon>
        <taxon>Magnoliopsida</taxon>
        <taxon>Liliopsida</taxon>
        <taxon>Dioscoreales</taxon>
        <taxon>Dioscoreaceae</taxon>
        <taxon>Dioscorea</taxon>
    </lineage>
</organism>
<evidence type="ECO:0000256" key="5">
    <source>
        <dbReference type="ARBA" id="ARBA00023163"/>
    </source>
</evidence>
<dbReference type="AlphaFoldDB" id="A0AB40D285"/>
<evidence type="ECO:0000313" key="9">
    <source>
        <dbReference type="RefSeq" id="XP_039146512.1"/>
    </source>
</evidence>
<gene>
    <name evidence="9" type="primary">LOC120283824</name>
</gene>
<dbReference type="GO" id="GO:0000166">
    <property type="term" value="F:nucleotide binding"/>
    <property type="evidence" value="ECO:0007669"/>
    <property type="project" value="InterPro"/>
</dbReference>
<dbReference type="InterPro" id="IPR038846">
    <property type="entry name" value="RPC9"/>
</dbReference>
<sequence>MKILDQNAGMLTNFEVVNLLRSRGATIDLLGSLGVVSASECKVYSFLADSASCNQTRECIGEFLKRCDKFKLSKTELLNIINLRPSSQPLIYPLIRNCDTRLAKNEDEGIDEVQELVDLVKEVLPLPPANNPDNEVEVKTTEIQQEMQDDKMTETN</sequence>
<dbReference type="GO" id="GO:0006384">
    <property type="term" value="P:transcription initiation at RNA polymerase III promoter"/>
    <property type="evidence" value="ECO:0007669"/>
    <property type="project" value="InterPro"/>
</dbReference>
<evidence type="ECO:0000313" key="8">
    <source>
        <dbReference type="Proteomes" id="UP001515500"/>
    </source>
</evidence>
<keyword evidence="4" id="KW-0240">DNA-directed RNA polymerase</keyword>
<accession>A0AB40D285</accession>
<protein>
    <recommendedName>
        <fullName evidence="3">DNA-directed RNA polymerase III subunit RPC9</fullName>
    </recommendedName>
</protein>
<keyword evidence="5" id="KW-0804">Transcription</keyword>
<proteinExistence type="inferred from homology"/>
<dbReference type="Gene3D" id="1.20.1250.40">
    <property type="match status" value="1"/>
</dbReference>
<name>A0AB40D285_DIOCR</name>
<dbReference type="Proteomes" id="UP001515500">
    <property type="component" value="Chromosome 19"/>
</dbReference>
<evidence type="ECO:0000256" key="1">
    <source>
        <dbReference type="ARBA" id="ARBA00004123"/>
    </source>
</evidence>
<feature type="domain" description="RNA polymerase Rpb4/RPC9 core" evidence="7">
    <location>
        <begin position="1"/>
        <end position="127"/>
    </location>
</feature>
<dbReference type="SMART" id="SM00657">
    <property type="entry name" value="RPOL4c"/>
    <property type="match status" value="1"/>
</dbReference>
<keyword evidence="6" id="KW-0539">Nucleus</keyword>
<dbReference type="InterPro" id="IPR006590">
    <property type="entry name" value="RNA_pol_Rpb4/RPC9_core"/>
</dbReference>
<dbReference type="InterPro" id="IPR005574">
    <property type="entry name" value="Rpb4/RPC9"/>
</dbReference>
<evidence type="ECO:0000256" key="4">
    <source>
        <dbReference type="ARBA" id="ARBA00022478"/>
    </source>
</evidence>